<dbReference type="InterPro" id="IPR012166">
    <property type="entry name" value="Uncharacterised_RocB"/>
</dbReference>
<dbReference type="PANTHER" id="PTHR43808:SF27">
    <property type="entry name" value="PROTEIN ROCB"/>
    <property type="match status" value="1"/>
</dbReference>
<evidence type="ECO:0000313" key="2">
    <source>
        <dbReference type="Proteomes" id="UP001314903"/>
    </source>
</evidence>
<organism evidence="1 2">
    <name type="scientific">Acetoanaerobium pronyense</name>
    <dbReference type="NCBI Taxonomy" id="1482736"/>
    <lineage>
        <taxon>Bacteria</taxon>
        <taxon>Bacillati</taxon>
        <taxon>Bacillota</taxon>
        <taxon>Clostridia</taxon>
        <taxon>Peptostreptococcales</taxon>
        <taxon>Filifactoraceae</taxon>
        <taxon>Acetoanaerobium</taxon>
    </lineage>
</organism>
<dbReference type="PIRSF" id="PIRSF010386">
    <property type="entry name" value="RocB"/>
    <property type="match status" value="1"/>
</dbReference>
<evidence type="ECO:0000313" key="1">
    <source>
        <dbReference type="EMBL" id="MBP2027881.1"/>
    </source>
</evidence>
<dbReference type="PANTHER" id="PTHR43808">
    <property type="entry name" value="ACETYLORNITHINE DEACETYLASE"/>
    <property type="match status" value="1"/>
</dbReference>
<accession>A0ABS4KJA9</accession>
<dbReference type="Proteomes" id="UP001314903">
    <property type="component" value="Unassembled WGS sequence"/>
</dbReference>
<keyword evidence="2" id="KW-1185">Reference proteome</keyword>
<dbReference type="InterPro" id="IPR002933">
    <property type="entry name" value="Peptidase_M20"/>
</dbReference>
<proteinExistence type="predicted"/>
<dbReference type="Gene3D" id="3.40.630.10">
    <property type="entry name" value="Zn peptidases"/>
    <property type="match status" value="1"/>
</dbReference>
<dbReference type="EMBL" id="JAGGLI010000017">
    <property type="protein sequence ID" value="MBP2027881.1"/>
    <property type="molecule type" value="Genomic_DNA"/>
</dbReference>
<dbReference type="RefSeq" id="WP_209660942.1">
    <property type="nucleotide sequence ID" value="NZ_JAGGLI010000017.1"/>
</dbReference>
<dbReference type="InterPro" id="IPR050072">
    <property type="entry name" value="Peptidase_M20A"/>
</dbReference>
<sequence length="545" mass="62422">MNRRKLIEPLFLRLVSTRSDTNTLYESVIGETILSWIKSREYFKSYPEHAGAALLEDDTNSREVIWALVKGNNQNDETIILINHYDTVDSYEYGKIQHLALRPDELKNELSKRNFGKNIRLDIESKDWIFGRGTADMKAGVAIHLSLIEEFSKENFNGNILFLSVPDEETLSRGMLFAVKLIHDLKEQYRLKYILTINSEPYYNMMKNKAIIYEGSVGKIMPVVYVKGVKSHVGDPYNGINPSLILANIQMLTELNVNLSDKVEFDATPPPIWVNLKDRKKAYDASIPEAATGYFNWLTFTKTPTEILEKMITISEKALEVTLNHFSKSYSEFCKLTNDLEEEIGFVPNTLTFEDIFKEAIVKGGTSFINSYEDFQKDIKELVDKNEITLPEGTIRLIEYTADYIDLEGPSVVVAISGPYYPHISNFLIKNGDRFTLSNRVNKISKELYNVEYEKNLYFMGMSDLSYAGWLGNQEDIDVITANSPGWGNLYSVPFDEMRTLDMPVVNIGPWGKDLHKITERVYGPDVYERVPEIISRLIKELLDS</sequence>
<dbReference type="SUPFAM" id="SSF53187">
    <property type="entry name" value="Zn-dependent exopeptidases"/>
    <property type="match status" value="1"/>
</dbReference>
<reference evidence="1 2" key="1">
    <citation type="submission" date="2021-03" db="EMBL/GenBank/DDBJ databases">
        <title>Genomic Encyclopedia of Type Strains, Phase IV (KMG-IV): sequencing the most valuable type-strain genomes for metagenomic binning, comparative biology and taxonomic classification.</title>
        <authorList>
            <person name="Goeker M."/>
        </authorList>
    </citation>
    <scope>NUCLEOTIDE SEQUENCE [LARGE SCALE GENOMIC DNA]</scope>
    <source>
        <strain evidence="1 2">DSM 27512</strain>
    </source>
</reference>
<protein>
    <submittedName>
        <fullName evidence="1">Arginine utilization protein RocB</fullName>
    </submittedName>
</protein>
<gene>
    <name evidence="1" type="ORF">J2Z35_001679</name>
</gene>
<comment type="caution">
    <text evidence="1">The sequence shown here is derived from an EMBL/GenBank/DDBJ whole genome shotgun (WGS) entry which is preliminary data.</text>
</comment>
<dbReference type="Pfam" id="PF01546">
    <property type="entry name" value="Peptidase_M20"/>
    <property type="match status" value="1"/>
</dbReference>
<name>A0ABS4KJA9_9FIRM</name>